<accession>A0A378I1Z4</accession>
<reference evidence="1 2" key="1">
    <citation type="submission" date="2018-06" db="EMBL/GenBank/DDBJ databases">
        <authorList>
            <consortium name="Pathogen Informatics"/>
            <person name="Doyle S."/>
        </authorList>
    </citation>
    <scope>NUCLEOTIDE SEQUENCE [LARGE SCALE GENOMIC DNA]</scope>
    <source>
        <strain evidence="1 2">NCTC13315</strain>
    </source>
</reference>
<evidence type="ECO:0000313" key="2">
    <source>
        <dbReference type="Proteomes" id="UP000254968"/>
    </source>
</evidence>
<gene>
    <name evidence="1" type="ORF">NCTC13315_01737</name>
</gene>
<name>A0A378I1Z4_9GAMM</name>
<keyword evidence="2" id="KW-1185">Reference proteome</keyword>
<proteinExistence type="predicted"/>
<dbReference type="EMBL" id="UGNV01000001">
    <property type="protein sequence ID" value="STX29199.1"/>
    <property type="molecule type" value="Genomic_DNA"/>
</dbReference>
<dbReference type="RefSeq" id="WP_131750095.1">
    <property type="nucleotide sequence ID" value="NZ_CAAAHO010000007.1"/>
</dbReference>
<organism evidence="1 2">
    <name type="scientific">Legionella beliardensis</name>
    <dbReference type="NCBI Taxonomy" id="91822"/>
    <lineage>
        <taxon>Bacteria</taxon>
        <taxon>Pseudomonadati</taxon>
        <taxon>Pseudomonadota</taxon>
        <taxon>Gammaproteobacteria</taxon>
        <taxon>Legionellales</taxon>
        <taxon>Legionellaceae</taxon>
        <taxon>Legionella</taxon>
    </lineage>
</organism>
<dbReference type="Proteomes" id="UP000254968">
    <property type="component" value="Unassembled WGS sequence"/>
</dbReference>
<evidence type="ECO:0000313" key="1">
    <source>
        <dbReference type="EMBL" id="STX29199.1"/>
    </source>
</evidence>
<sequence>MRQKPSFKLEKFTFGHIHKIIRTTESMDEASAKLNVASSTLGKFLSSTIPDGEKNFKISYRIIKKMSAEEVIKKYGEDAYNKPLKHFLILPQEYPLSMIHQAIRENIFIGAVANKLKVNRTDLARYLKNIAKIDSYLSYKNLIILSEQELENRLGPKYKQPWLTAKNTLTFFKNGGLQASTPSSLTIAYNYTDVDGTLEQLMNEYASTQLTPNNEVDGENYKDTVLQMLPSIEGGVAVSKSPPAITTYAKPDGRQDPSFTHEPVVSQQLKSPFMSDSPYMYVYSPFSYEGYSLLNKNPITPPFDFLSQVYSATVANEAALVAIFETETYQPQLPATFSIVSKQFMPERANQCPRKMYQSSPLSNHSIFTNQQAEQQEENVYQAKVCNLISHNC</sequence>
<dbReference type="AlphaFoldDB" id="A0A378I1Z4"/>
<protein>
    <submittedName>
        <fullName evidence="1">Uncharacterized protein</fullName>
    </submittedName>
</protein>